<feature type="signal peptide" evidence="2">
    <location>
        <begin position="1"/>
        <end position="20"/>
    </location>
</feature>
<keyword evidence="1" id="KW-0697">Rotamase</keyword>
<feature type="chain" id="PRO_5030799017" description="PpiC domain-containing protein" evidence="2">
    <location>
        <begin position="21"/>
        <end position="166"/>
    </location>
</feature>
<dbReference type="Proteomes" id="UP000536509">
    <property type="component" value="Unassembled WGS sequence"/>
</dbReference>
<gene>
    <name evidence="4" type="ORF">HKT18_13340</name>
</gene>
<sequence>MKIFLFIGTFLLSTLCFSQSFDENDSKSVTIITTMDSLSFYTNKYRDISKTMKVTNCKSMRVSYVYLNGKVLSPERMNSMREKIIADYKSGKSFADLANENTMDNSKDGDLGWFEEGMMVKVFEDEIKRHKKGDIFTVDIPENNWYYVVLKTYDDVKKIKFEITLK</sequence>
<feature type="domain" description="PpiC" evidence="3">
    <location>
        <begin position="57"/>
        <end position="153"/>
    </location>
</feature>
<comment type="caution">
    <text evidence="4">The sequence shown here is derived from an EMBL/GenBank/DDBJ whole genome shotgun (WGS) entry which is preliminary data.</text>
</comment>
<dbReference type="EMBL" id="JABEVX010000011">
    <property type="protein sequence ID" value="NNT73203.1"/>
    <property type="molecule type" value="Genomic_DNA"/>
</dbReference>
<accession>A0A7Y3W003</accession>
<keyword evidence="2" id="KW-0732">Signal</keyword>
<evidence type="ECO:0000313" key="4">
    <source>
        <dbReference type="EMBL" id="NNT73203.1"/>
    </source>
</evidence>
<dbReference type="Pfam" id="PF13616">
    <property type="entry name" value="Rotamase_3"/>
    <property type="match status" value="1"/>
</dbReference>
<evidence type="ECO:0000313" key="5">
    <source>
        <dbReference type="Proteomes" id="UP000536509"/>
    </source>
</evidence>
<dbReference type="PROSITE" id="PS50198">
    <property type="entry name" value="PPIC_PPIASE_2"/>
    <property type="match status" value="1"/>
</dbReference>
<name>A0A7Y3W003_9FLAO</name>
<dbReference type="InterPro" id="IPR046357">
    <property type="entry name" value="PPIase_dom_sf"/>
</dbReference>
<evidence type="ECO:0000256" key="1">
    <source>
        <dbReference type="PROSITE-ProRule" id="PRU00278"/>
    </source>
</evidence>
<reference evidence="4 5" key="1">
    <citation type="submission" date="2020-05" db="EMBL/GenBank/DDBJ databases">
        <title>Draft genome of Flavobacterium sp. IMCC34852.</title>
        <authorList>
            <person name="Song J."/>
            <person name="Cho J.-C."/>
        </authorList>
    </citation>
    <scope>NUCLEOTIDE SEQUENCE [LARGE SCALE GENOMIC DNA]</scope>
    <source>
        <strain evidence="4 5">IMCC34852</strain>
    </source>
</reference>
<dbReference type="InterPro" id="IPR000297">
    <property type="entry name" value="PPIase_PpiC"/>
</dbReference>
<keyword evidence="1" id="KW-0413">Isomerase</keyword>
<proteinExistence type="predicted"/>
<evidence type="ECO:0000256" key="2">
    <source>
        <dbReference type="SAM" id="SignalP"/>
    </source>
</evidence>
<dbReference type="SUPFAM" id="SSF54534">
    <property type="entry name" value="FKBP-like"/>
    <property type="match status" value="1"/>
</dbReference>
<keyword evidence="5" id="KW-1185">Reference proteome</keyword>
<organism evidence="4 5">
    <name type="scientific">Flavobacterium rivulicola</name>
    <dbReference type="NCBI Taxonomy" id="2732161"/>
    <lineage>
        <taxon>Bacteria</taxon>
        <taxon>Pseudomonadati</taxon>
        <taxon>Bacteroidota</taxon>
        <taxon>Flavobacteriia</taxon>
        <taxon>Flavobacteriales</taxon>
        <taxon>Flavobacteriaceae</taxon>
        <taxon>Flavobacterium</taxon>
    </lineage>
</organism>
<dbReference type="Gene3D" id="3.10.50.40">
    <property type="match status" value="1"/>
</dbReference>
<evidence type="ECO:0000259" key="3">
    <source>
        <dbReference type="PROSITE" id="PS50198"/>
    </source>
</evidence>
<dbReference type="RefSeq" id="WP_171223363.1">
    <property type="nucleotide sequence ID" value="NZ_CP121446.1"/>
</dbReference>
<protein>
    <recommendedName>
        <fullName evidence="3">PpiC domain-containing protein</fullName>
    </recommendedName>
</protein>
<dbReference type="GO" id="GO:0003755">
    <property type="term" value="F:peptidyl-prolyl cis-trans isomerase activity"/>
    <property type="evidence" value="ECO:0007669"/>
    <property type="project" value="UniProtKB-KW"/>
</dbReference>
<dbReference type="AlphaFoldDB" id="A0A7Y3W003"/>